<keyword evidence="2" id="KW-0812">Transmembrane</keyword>
<protein>
    <submittedName>
        <fullName evidence="3">Uncharacterized protein</fullName>
    </submittedName>
</protein>
<feature type="compositionally biased region" description="Basic and acidic residues" evidence="1">
    <location>
        <begin position="72"/>
        <end position="90"/>
    </location>
</feature>
<evidence type="ECO:0000313" key="3">
    <source>
        <dbReference type="EMBL" id="KIM47362.1"/>
    </source>
</evidence>
<organism evidence="3 4">
    <name type="scientific">Hebeloma cylindrosporum</name>
    <dbReference type="NCBI Taxonomy" id="76867"/>
    <lineage>
        <taxon>Eukaryota</taxon>
        <taxon>Fungi</taxon>
        <taxon>Dikarya</taxon>
        <taxon>Basidiomycota</taxon>
        <taxon>Agaricomycotina</taxon>
        <taxon>Agaricomycetes</taxon>
        <taxon>Agaricomycetidae</taxon>
        <taxon>Agaricales</taxon>
        <taxon>Agaricineae</taxon>
        <taxon>Hymenogastraceae</taxon>
        <taxon>Hebeloma</taxon>
    </lineage>
</organism>
<dbReference type="AlphaFoldDB" id="A0A0C2Z2A2"/>
<feature type="transmembrane region" description="Helical" evidence="2">
    <location>
        <begin position="6"/>
        <end position="30"/>
    </location>
</feature>
<evidence type="ECO:0000256" key="1">
    <source>
        <dbReference type="SAM" id="MobiDB-lite"/>
    </source>
</evidence>
<keyword evidence="2" id="KW-0472">Membrane</keyword>
<reference evidence="4" key="2">
    <citation type="submission" date="2015-01" db="EMBL/GenBank/DDBJ databases">
        <title>Evolutionary Origins and Diversification of the Mycorrhizal Mutualists.</title>
        <authorList>
            <consortium name="DOE Joint Genome Institute"/>
            <consortium name="Mycorrhizal Genomics Consortium"/>
            <person name="Kohler A."/>
            <person name="Kuo A."/>
            <person name="Nagy L.G."/>
            <person name="Floudas D."/>
            <person name="Copeland A."/>
            <person name="Barry K.W."/>
            <person name="Cichocki N."/>
            <person name="Veneault-Fourrey C."/>
            <person name="LaButti K."/>
            <person name="Lindquist E.A."/>
            <person name="Lipzen A."/>
            <person name="Lundell T."/>
            <person name="Morin E."/>
            <person name="Murat C."/>
            <person name="Riley R."/>
            <person name="Ohm R."/>
            <person name="Sun H."/>
            <person name="Tunlid A."/>
            <person name="Henrissat B."/>
            <person name="Grigoriev I.V."/>
            <person name="Hibbett D.S."/>
            <person name="Martin F."/>
        </authorList>
    </citation>
    <scope>NUCLEOTIDE SEQUENCE [LARGE SCALE GENOMIC DNA]</scope>
    <source>
        <strain evidence="4">h7</strain>
    </source>
</reference>
<gene>
    <name evidence="3" type="ORF">M413DRAFT_273490</name>
</gene>
<sequence length="143" mass="16191">MLHSQAGLVCVVKFSLVHIFTARFVLWCYLACRRGNLFNSLPRLPMVVPGIPIIADFTKYDQGDTALNMRQGAREGEQKKWPLKQRREDGPNEYNPLQSTRGPWSRDAGSSRRSSRSIPGRTFHRSGISIVVGEDQQSAHFFS</sequence>
<feature type="region of interest" description="Disordered" evidence="1">
    <location>
        <begin position="66"/>
        <end position="121"/>
    </location>
</feature>
<proteinExistence type="predicted"/>
<keyword evidence="2" id="KW-1133">Transmembrane helix</keyword>
<reference evidence="3 4" key="1">
    <citation type="submission" date="2014-04" db="EMBL/GenBank/DDBJ databases">
        <authorList>
            <consortium name="DOE Joint Genome Institute"/>
            <person name="Kuo A."/>
            <person name="Gay G."/>
            <person name="Dore J."/>
            <person name="Kohler A."/>
            <person name="Nagy L.G."/>
            <person name="Floudas D."/>
            <person name="Copeland A."/>
            <person name="Barry K.W."/>
            <person name="Cichocki N."/>
            <person name="Veneault-Fourrey C."/>
            <person name="LaButti K."/>
            <person name="Lindquist E.A."/>
            <person name="Lipzen A."/>
            <person name="Lundell T."/>
            <person name="Morin E."/>
            <person name="Murat C."/>
            <person name="Sun H."/>
            <person name="Tunlid A."/>
            <person name="Henrissat B."/>
            <person name="Grigoriev I.V."/>
            <person name="Hibbett D.S."/>
            <person name="Martin F."/>
            <person name="Nordberg H.P."/>
            <person name="Cantor M.N."/>
            <person name="Hua S.X."/>
        </authorList>
    </citation>
    <scope>NUCLEOTIDE SEQUENCE [LARGE SCALE GENOMIC DNA]</scope>
    <source>
        <strain evidence="4">h7</strain>
    </source>
</reference>
<dbReference type="HOGENOM" id="CLU_1806396_0_0_1"/>
<evidence type="ECO:0000313" key="4">
    <source>
        <dbReference type="Proteomes" id="UP000053424"/>
    </source>
</evidence>
<keyword evidence="4" id="KW-1185">Reference proteome</keyword>
<accession>A0A0C2Z2A2</accession>
<evidence type="ECO:0000256" key="2">
    <source>
        <dbReference type="SAM" id="Phobius"/>
    </source>
</evidence>
<dbReference type="EMBL" id="KN831770">
    <property type="protein sequence ID" value="KIM47362.1"/>
    <property type="molecule type" value="Genomic_DNA"/>
</dbReference>
<name>A0A0C2Z2A2_HEBCY</name>
<dbReference type="Proteomes" id="UP000053424">
    <property type="component" value="Unassembled WGS sequence"/>
</dbReference>